<accession>A0A9P6SPI1</accession>
<comment type="caution">
    <text evidence="1">The sequence shown here is derived from an EMBL/GenBank/DDBJ whole genome shotgun (WGS) entry which is preliminary data.</text>
</comment>
<dbReference type="Proteomes" id="UP000749646">
    <property type="component" value="Unassembled WGS sequence"/>
</dbReference>
<protein>
    <submittedName>
        <fullName evidence="1">Uncharacterized protein</fullName>
    </submittedName>
</protein>
<dbReference type="EMBL" id="JAAAHW010003247">
    <property type="protein sequence ID" value="KAF9986198.1"/>
    <property type="molecule type" value="Genomic_DNA"/>
</dbReference>
<gene>
    <name evidence="1" type="ORF">BGZ65_008517</name>
</gene>
<organism evidence="1 2">
    <name type="scientific">Modicella reniformis</name>
    <dbReference type="NCBI Taxonomy" id="1440133"/>
    <lineage>
        <taxon>Eukaryota</taxon>
        <taxon>Fungi</taxon>
        <taxon>Fungi incertae sedis</taxon>
        <taxon>Mucoromycota</taxon>
        <taxon>Mortierellomycotina</taxon>
        <taxon>Mortierellomycetes</taxon>
        <taxon>Mortierellales</taxon>
        <taxon>Mortierellaceae</taxon>
        <taxon>Modicella</taxon>
    </lineage>
</organism>
<sequence length="119" mass="14061">MSLERGIFYMNQIGLTGITREAVESMGLAWKSIASHREMEKIMIEMEKAEILNQVALKERTGLDEHLLEDHYYAGYWEAEDLELDRPFDVDQKKFHKSGKLYSRRSHRSNGEWFETHPK</sequence>
<keyword evidence="2" id="KW-1185">Reference proteome</keyword>
<evidence type="ECO:0000313" key="2">
    <source>
        <dbReference type="Proteomes" id="UP000749646"/>
    </source>
</evidence>
<proteinExistence type="predicted"/>
<dbReference type="AlphaFoldDB" id="A0A9P6SPI1"/>
<reference evidence="1" key="1">
    <citation type="journal article" date="2020" name="Fungal Divers.">
        <title>Resolving the Mortierellaceae phylogeny through synthesis of multi-gene phylogenetics and phylogenomics.</title>
        <authorList>
            <person name="Vandepol N."/>
            <person name="Liber J."/>
            <person name="Desiro A."/>
            <person name="Na H."/>
            <person name="Kennedy M."/>
            <person name="Barry K."/>
            <person name="Grigoriev I.V."/>
            <person name="Miller A.N."/>
            <person name="O'Donnell K."/>
            <person name="Stajich J.E."/>
            <person name="Bonito G."/>
        </authorList>
    </citation>
    <scope>NUCLEOTIDE SEQUENCE</scope>
    <source>
        <strain evidence="1">MES-2147</strain>
    </source>
</reference>
<evidence type="ECO:0000313" key="1">
    <source>
        <dbReference type="EMBL" id="KAF9986198.1"/>
    </source>
</evidence>
<name>A0A9P6SPI1_9FUNG</name>